<dbReference type="GO" id="GO:0004066">
    <property type="term" value="F:asparagine synthase (glutamine-hydrolyzing) activity"/>
    <property type="evidence" value="ECO:0007669"/>
    <property type="project" value="InterPro"/>
</dbReference>
<dbReference type="InterPro" id="IPR001962">
    <property type="entry name" value="Asn_synthase"/>
</dbReference>
<keyword evidence="2" id="KW-0067">ATP-binding</keyword>
<evidence type="ECO:0000313" key="5">
    <source>
        <dbReference type="Proteomes" id="UP000652307"/>
    </source>
</evidence>
<dbReference type="PANTHER" id="PTHR11772:SF2">
    <property type="entry name" value="ASPARAGINE SYNTHETASE [GLUTAMINE-HYDROLYZING]"/>
    <property type="match status" value="1"/>
</dbReference>
<feature type="domain" description="Asparagine synthetase" evidence="3">
    <location>
        <begin position="187"/>
        <end position="254"/>
    </location>
</feature>
<accession>A0A843A7L6</accession>
<comment type="caution">
    <text evidence="4">The sequence shown here is derived from an EMBL/GenBank/DDBJ whole genome shotgun (WGS) entry which is preliminary data.</text>
</comment>
<evidence type="ECO:0000256" key="2">
    <source>
        <dbReference type="ARBA" id="ARBA00022840"/>
    </source>
</evidence>
<dbReference type="SUPFAM" id="SSF52402">
    <property type="entry name" value="Adenine nucleotide alpha hydrolases-like"/>
    <property type="match status" value="1"/>
</dbReference>
<keyword evidence="1" id="KW-0547">Nucleotide-binding</keyword>
<dbReference type="EMBL" id="JADEZV010000001">
    <property type="protein sequence ID" value="MBE9390793.1"/>
    <property type="molecule type" value="Genomic_DNA"/>
</dbReference>
<dbReference type="InterPro" id="IPR050795">
    <property type="entry name" value="Asn_Synthetase"/>
</dbReference>
<dbReference type="Proteomes" id="UP000652307">
    <property type="component" value="Unassembled WGS sequence"/>
</dbReference>
<dbReference type="GO" id="GO:0005829">
    <property type="term" value="C:cytosol"/>
    <property type="evidence" value="ECO:0007669"/>
    <property type="project" value="TreeGrafter"/>
</dbReference>
<dbReference type="PANTHER" id="PTHR11772">
    <property type="entry name" value="ASPARAGINE SYNTHETASE"/>
    <property type="match status" value="1"/>
</dbReference>
<proteinExistence type="predicted"/>
<organism evidence="4 5">
    <name type="scientific">Fervidicoccus fontis</name>
    <dbReference type="NCBI Taxonomy" id="683846"/>
    <lineage>
        <taxon>Archaea</taxon>
        <taxon>Thermoproteota</taxon>
        <taxon>Thermoprotei</taxon>
        <taxon>Fervidicoccales</taxon>
        <taxon>Fervidicoccaceae</taxon>
        <taxon>Fervidicoccus</taxon>
    </lineage>
</organism>
<evidence type="ECO:0000259" key="3">
    <source>
        <dbReference type="Pfam" id="PF00733"/>
    </source>
</evidence>
<reference evidence="4" key="1">
    <citation type="submission" date="2020-10" db="EMBL/GenBank/DDBJ databases">
        <title>Fervidococcus fontis strain 3639Fd - the first crenarchaeon capable of growth on lipids.</title>
        <authorList>
            <person name="Kochetkova T.V."/>
            <person name="Elcheninov A.G."/>
            <person name="Toschakov S.V."/>
            <person name="Kublanov I.V."/>
        </authorList>
    </citation>
    <scope>NUCLEOTIDE SEQUENCE</scope>
    <source>
        <strain evidence="4">3639Fd</strain>
    </source>
</reference>
<dbReference type="GO" id="GO:0006529">
    <property type="term" value="P:asparagine biosynthetic process"/>
    <property type="evidence" value="ECO:0007669"/>
    <property type="project" value="InterPro"/>
</dbReference>
<evidence type="ECO:0000313" key="4">
    <source>
        <dbReference type="EMBL" id="MBE9390793.1"/>
    </source>
</evidence>
<dbReference type="CDD" id="cd01991">
    <property type="entry name" value="Asn_synthase_B_C"/>
    <property type="match status" value="1"/>
</dbReference>
<dbReference type="GO" id="GO:0005524">
    <property type="term" value="F:ATP binding"/>
    <property type="evidence" value="ECO:0007669"/>
    <property type="project" value="UniProtKB-KW"/>
</dbReference>
<protein>
    <submittedName>
        <fullName evidence="4">Asparagine synthase</fullName>
    </submittedName>
</protein>
<sequence length="259" mass="28800">MRTNAPCWYYSYALFKILRVVVKESNCDCIALSGGIDSSTVLAAAISEGIKPRGYASVYRNGLPKDIAFLNYISKLFNLEVKYVFIDGQDIEGLRKSIVECIGEEKLNSHEDGGCIEFRNDAVFYSVIRKAKEDGCKCIYTGSGGDEIFAGYSFLLSKESDELDSSIKKLAYGRFPELEIAECLKMRAIAPFLDNRLRSFALSIPVNCLRSNEMKGKDVLREILRGVGLKLIAERAKVPAESGSGTRSMCTSPLDEYRE</sequence>
<dbReference type="RefSeq" id="WP_193803369.1">
    <property type="nucleotide sequence ID" value="NZ_JADEZV010000001.1"/>
</dbReference>
<dbReference type="AlphaFoldDB" id="A0A843A7L6"/>
<dbReference type="Gene3D" id="3.40.50.620">
    <property type="entry name" value="HUPs"/>
    <property type="match status" value="1"/>
</dbReference>
<name>A0A843A7L6_9CREN</name>
<feature type="domain" description="Asparagine synthetase" evidence="3">
    <location>
        <begin position="30"/>
        <end position="159"/>
    </location>
</feature>
<dbReference type="Pfam" id="PF00733">
    <property type="entry name" value="Asn_synthase"/>
    <property type="match status" value="2"/>
</dbReference>
<evidence type="ECO:0000256" key="1">
    <source>
        <dbReference type="ARBA" id="ARBA00022741"/>
    </source>
</evidence>
<gene>
    <name evidence="4" type="ORF">IOK49_01665</name>
</gene>
<dbReference type="InterPro" id="IPR014729">
    <property type="entry name" value="Rossmann-like_a/b/a_fold"/>
</dbReference>